<dbReference type="GO" id="GO:0003714">
    <property type="term" value="F:transcription corepressor activity"/>
    <property type="evidence" value="ECO:0007669"/>
    <property type="project" value="Ensembl"/>
</dbReference>
<dbReference type="FunFam" id="3.30.40.10:FF:000294">
    <property type="entry name" value="Nuclear autoantigen Sp-100"/>
    <property type="match status" value="1"/>
</dbReference>
<reference evidence="13" key="4">
    <citation type="submission" date="2025-08" db="UniProtKB">
        <authorList>
            <consortium name="Ensembl"/>
        </authorList>
    </citation>
    <scope>IDENTIFICATION</scope>
</reference>
<evidence type="ECO:0000259" key="12">
    <source>
        <dbReference type="PROSITE" id="PS51414"/>
    </source>
</evidence>
<evidence type="ECO:0000259" key="10">
    <source>
        <dbReference type="PROSITE" id="PS50016"/>
    </source>
</evidence>
<feature type="domain" description="HSR" evidence="12">
    <location>
        <begin position="58"/>
        <end position="174"/>
    </location>
</feature>
<dbReference type="SMART" id="SM00297">
    <property type="entry name" value="BROMO"/>
    <property type="match status" value="1"/>
</dbReference>
<dbReference type="PANTHER" id="PTHR46386:SF1">
    <property type="entry name" value="NUCLEAR BODY PROTEIN SP140-LIKE PROTEIN"/>
    <property type="match status" value="1"/>
</dbReference>
<evidence type="ECO:0000256" key="1">
    <source>
        <dbReference type="ARBA" id="ARBA00022553"/>
    </source>
</evidence>
<dbReference type="GO" id="GO:0000981">
    <property type="term" value="F:DNA-binding transcription factor activity, RNA polymerase II-specific"/>
    <property type="evidence" value="ECO:0007669"/>
    <property type="project" value="Ensembl"/>
</dbReference>
<feature type="compositionally biased region" description="Basic and acidic residues" evidence="8">
    <location>
        <begin position="385"/>
        <end position="401"/>
    </location>
</feature>
<dbReference type="PANTHER" id="PTHR46386">
    <property type="entry name" value="NUCLEAR BODY PROTEIN SP140"/>
    <property type="match status" value="1"/>
</dbReference>
<dbReference type="PROSITE" id="PS01359">
    <property type="entry name" value="ZF_PHD_1"/>
    <property type="match status" value="1"/>
</dbReference>
<dbReference type="Gene3D" id="1.20.920.10">
    <property type="entry name" value="Bromodomain-like"/>
    <property type="match status" value="1"/>
</dbReference>
<dbReference type="GO" id="GO:0008270">
    <property type="term" value="F:zinc ion binding"/>
    <property type="evidence" value="ECO:0007669"/>
    <property type="project" value="UniProtKB-KW"/>
</dbReference>
<dbReference type="GO" id="GO:0019900">
    <property type="term" value="F:kinase binding"/>
    <property type="evidence" value="ECO:0007669"/>
    <property type="project" value="Ensembl"/>
</dbReference>
<evidence type="ECO:0000256" key="3">
    <source>
        <dbReference type="ARBA" id="ARBA00022771"/>
    </source>
</evidence>
<dbReference type="GO" id="GO:0045944">
    <property type="term" value="P:positive regulation of transcription by RNA polymerase II"/>
    <property type="evidence" value="ECO:0007669"/>
    <property type="project" value="Ensembl"/>
</dbReference>
<dbReference type="Gene3D" id="3.10.390.10">
    <property type="entry name" value="SAND domain-like"/>
    <property type="match status" value="1"/>
</dbReference>
<keyword evidence="14" id="KW-1185">Reference proteome</keyword>
<dbReference type="PROSITE" id="PS50016">
    <property type="entry name" value="ZF_PHD_2"/>
    <property type="match status" value="1"/>
</dbReference>
<evidence type="ECO:0000313" key="13">
    <source>
        <dbReference type="Ensembl" id="ENSRFEP00010021226.1"/>
    </source>
</evidence>
<keyword evidence="9" id="KW-0732">Signal</keyword>
<dbReference type="Ensembl" id="ENSRFET00010023102.1">
    <property type="protein sequence ID" value="ENSRFEP00010021226.1"/>
    <property type="gene ID" value="ENSRFEG00010014258.1"/>
</dbReference>
<keyword evidence="2" id="KW-0479">Metal-binding</keyword>
<keyword evidence="5" id="KW-0103">Bromodomain</keyword>
<dbReference type="InterPro" id="IPR019786">
    <property type="entry name" value="Zinc_finger_PHD-type_CS"/>
</dbReference>
<evidence type="ECO:0000259" key="11">
    <source>
        <dbReference type="PROSITE" id="PS50864"/>
    </source>
</evidence>
<dbReference type="GO" id="GO:1902044">
    <property type="term" value="P:regulation of Fas signaling pathway"/>
    <property type="evidence" value="ECO:0007669"/>
    <property type="project" value="Ensembl"/>
</dbReference>
<keyword evidence="4" id="KW-0862">Zinc</keyword>
<dbReference type="PROSITE" id="PS51414">
    <property type="entry name" value="HSR"/>
    <property type="match status" value="1"/>
</dbReference>
<dbReference type="GO" id="GO:0000723">
    <property type="term" value="P:telomere maintenance"/>
    <property type="evidence" value="ECO:0007669"/>
    <property type="project" value="Ensembl"/>
</dbReference>
<feature type="compositionally biased region" description="Acidic residues" evidence="8">
    <location>
        <begin position="435"/>
        <end position="446"/>
    </location>
</feature>
<dbReference type="GO" id="GO:0005737">
    <property type="term" value="C:cytoplasm"/>
    <property type="evidence" value="ECO:0007669"/>
    <property type="project" value="Ensembl"/>
</dbReference>
<sequence>MLLSLLFSFIGWSLLRESQFTSFLLRTPASLRSGGRHRRGQNPVSSRDRMMASGSSDLSTRISAEDQNIDERFICKTVLEHFKKCKVEISDAIKTTFPFLELLRDHGFISNKIYEDCEDSSRNQVPVQRVVYSVLCELEKTFDLPLLEVLFSNVIRRTYPGLNNVYESFRNVIKEKIFHQASDRVESVDGRNIQLKLEPGTVENSLSWMYPNSWRGNGTTPHENGLSEHLCETEQMNARIKHTTSDNNDALERQQASEQRAQESEPADSCEQVSIEVNNEGGRSETPSPLPCDEERAELPNHGIQLNSCSVLLVDIKKEKPFFNSKVERQSQARTECHQVPEIIVISSDESSESSDEDETLRTLERRRPGHTLRHLEHPIPCAEVNDRDPLGSSESRDTHEVTLSGPQTDPEHMDFTKSPTHSEGRWKRVRSPEDSSEFSEDEESPPDYSFVLRSGPVEKDPANIGHQSTWTMSNKKRRISNADCSELTNAEEPQECSSSALRNGTGVPRGKEARTESSQASDMMDIMDTGCNSTLEKHSGKRREKRRHICKINSLQKMRKRIQSLHKRAPRRKYKPKERKTINSRPLKRRRKRVPRIPRDKNMDFRPPTLPVSCGQAKGILHKEKMKQGVLAKCIETEDGKKFTLREFEIEGNHGKCKHWKMSVRCGGWPLKHLIQKGFLPNPPRTRKKTTPAFSSGDFIDPYPQNSNECEVCCEPGKLFCCDSCSRSFHEKCHIQPIDADRNPWNCIFCCIKAIQKSYPKGHPRHQESEVLERPMTSEEQLKCEFLLLKVYSCSQSPFFASEPYYSKEPSWRLKSMWLNKIKEKLIMKLYRQVKGFVRDMRLIFQNHRAFYQNKKFISLGLQLEHIFEKNFQDIFAIQATSKSSSQCEPSAV</sequence>
<dbReference type="InterPro" id="IPR010919">
    <property type="entry name" value="SAND-like_dom_sf"/>
</dbReference>
<dbReference type="AlphaFoldDB" id="A0A671F6H1"/>
<dbReference type="GO" id="GO:0000122">
    <property type="term" value="P:negative regulation of transcription by RNA polymerase II"/>
    <property type="evidence" value="ECO:0007669"/>
    <property type="project" value="Ensembl"/>
</dbReference>
<dbReference type="GO" id="GO:0003677">
    <property type="term" value="F:DNA binding"/>
    <property type="evidence" value="ECO:0007669"/>
    <property type="project" value="UniProtKB-KW"/>
</dbReference>
<accession>A0A671F6H1</accession>
<dbReference type="GO" id="GO:0046826">
    <property type="term" value="P:negative regulation of protein export from nucleus"/>
    <property type="evidence" value="ECO:0007669"/>
    <property type="project" value="Ensembl"/>
</dbReference>
<evidence type="ECO:0000256" key="8">
    <source>
        <dbReference type="SAM" id="MobiDB-lite"/>
    </source>
</evidence>
<feature type="region of interest" description="Disordered" evidence="8">
    <location>
        <begin position="340"/>
        <end position="478"/>
    </location>
</feature>
<feature type="compositionally biased region" description="Basic and acidic residues" evidence="8">
    <location>
        <begin position="410"/>
        <end position="434"/>
    </location>
</feature>
<dbReference type="GeneTree" id="ENSGT00940000162212"/>
<reference evidence="13 14" key="1">
    <citation type="journal article" date="2015" name="Annu Rev Anim Biosci">
        <title>The Genome 10K Project: a way forward.</title>
        <authorList>
            <person name="Koepfli K.P."/>
            <person name="Paten B."/>
            <person name="O'Brien S.J."/>
            <person name="Koepfli K.P."/>
            <person name="Paten B."/>
            <person name="Antunes A."/>
            <person name="Belov K."/>
            <person name="Bustamante C."/>
            <person name="Castoe T.A."/>
            <person name="Clawson H."/>
            <person name="Crawford A.J."/>
            <person name="Diekhans M."/>
            <person name="Distel D."/>
            <person name="Durbin R."/>
            <person name="Earl D."/>
            <person name="Fujita M.K."/>
            <person name="Gamble T."/>
            <person name="Georges A."/>
            <person name="Gemmell N."/>
            <person name="Gilbert M.T."/>
            <person name="Graves J.M."/>
            <person name="Green R.E."/>
            <person name="Hickey G."/>
            <person name="Jarvis E.D."/>
            <person name="Johnson W."/>
            <person name="Komissarov A."/>
            <person name="Korf I."/>
            <person name="Kuhn R."/>
            <person name="Larkin D.M."/>
            <person name="Lewin H."/>
            <person name="Lopez J.V."/>
            <person name="Ma J."/>
            <person name="Marques-Bonet T."/>
            <person name="Miller W."/>
            <person name="Murphy R."/>
            <person name="Pevzner P."/>
            <person name="Shapiro B."/>
            <person name="Steiner C."/>
            <person name="Tamazian G."/>
            <person name="Venkatesh B."/>
            <person name="Wang J."/>
            <person name="Wayne R."/>
            <person name="Wiley E."/>
            <person name="Yang H."/>
            <person name="Zhang G."/>
            <person name="Haussler D."/>
            <person name="Ryder O."/>
            <person name="O'Brien S.J."/>
        </authorList>
    </citation>
    <scope>NUCLEOTIDE SEQUENCE</scope>
</reference>
<reference evidence="13" key="5">
    <citation type="submission" date="2025-09" db="UniProtKB">
        <authorList>
            <consortium name="Ensembl"/>
        </authorList>
    </citation>
    <scope>IDENTIFICATION</scope>
</reference>
<feature type="region of interest" description="Disordered" evidence="8">
    <location>
        <begin position="244"/>
        <end position="291"/>
    </location>
</feature>
<dbReference type="InterPro" id="IPR004865">
    <property type="entry name" value="HSR_dom"/>
</dbReference>
<dbReference type="GO" id="GO:0030330">
    <property type="term" value="P:DNA damage response, signal transduction by p53 class mediator"/>
    <property type="evidence" value="ECO:0007669"/>
    <property type="project" value="Ensembl"/>
</dbReference>
<evidence type="ECO:0000256" key="9">
    <source>
        <dbReference type="SAM" id="SignalP"/>
    </source>
</evidence>
<dbReference type="InterPro" id="IPR036427">
    <property type="entry name" value="Bromodomain-like_sf"/>
</dbReference>
<dbReference type="InterPro" id="IPR019787">
    <property type="entry name" value="Znf_PHD-finger"/>
</dbReference>
<dbReference type="GO" id="GO:0070087">
    <property type="term" value="F:chromo shadow domain binding"/>
    <property type="evidence" value="ECO:0007669"/>
    <property type="project" value="Ensembl"/>
</dbReference>
<dbReference type="GO" id="GO:0034340">
    <property type="term" value="P:response to type I interferon"/>
    <property type="evidence" value="ECO:0007669"/>
    <property type="project" value="Ensembl"/>
</dbReference>
<feature type="region of interest" description="Disordered" evidence="8">
    <location>
        <begin position="491"/>
        <end position="547"/>
    </location>
</feature>
<dbReference type="GO" id="GO:0042802">
    <property type="term" value="F:identical protein binding"/>
    <property type="evidence" value="ECO:0007669"/>
    <property type="project" value="Ensembl"/>
</dbReference>
<keyword evidence="6" id="KW-0238">DNA-binding</keyword>
<dbReference type="SMART" id="SM00258">
    <property type="entry name" value="SAND"/>
    <property type="match status" value="1"/>
</dbReference>
<dbReference type="Proteomes" id="UP000472240">
    <property type="component" value="Chromosome 8"/>
</dbReference>
<dbReference type="InterPro" id="IPR000770">
    <property type="entry name" value="SAND_dom"/>
</dbReference>
<dbReference type="FunFam" id="1.20.920.10:FF:000028">
    <property type="entry name" value="Nuclear autoantigen Sp-100"/>
    <property type="match status" value="1"/>
</dbReference>
<reference evidence="13 14" key="2">
    <citation type="journal article" date="2018" name="Annu Rev Anim Biosci">
        <title>Bat Biology, Genomes, and the Bat1K Project: To Generate Chromosome-Level Genomes for All Living Bat Species.</title>
        <authorList>
            <person name="Teeling E.C."/>
            <person name="Vernes S.C."/>
            <person name="Davalos L.M."/>
            <person name="Ray D.A."/>
            <person name="Gilbert M.T.P."/>
            <person name="Myers E."/>
        </authorList>
    </citation>
    <scope>NUCLEOTIDE SEQUENCE</scope>
</reference>
<dbReference type="InParanoid" id="A0A671F6H1"/>
<evidence type="ECO:0000256" key="4">
    <source>
        <dbReference type="ARBA" id="ARBA00022833"/>
    </source>
</evidence>
<feature type="signal peptide" evidence="9">
    <location>
        <begin position="1"/>
        <end position="15"/>
    </location>
</feature>
<name>A0A671F6H1_RHIFE</name>
<dbReference type="GO" id="GO:0030870">
    <property type="term" value="C:Mre11 complex"/>
    <property type="evidence" value="ECO:0007669"/>
    <property type="project" value="Ensembl"/>
</dbReference>
<dbReference type="SUPFAM" id="SSF47370">
    <property type="entry name" value="Bromodomain"/>
    <property type="match status" value="1"/>
</dbReference>
<dbReference type="SUPFAM" id="SSF63763">
    <property type="entry name" value="SAND domain-like"/>
    <property type="match status" value="1"/>
</dbReference>
<evidence type="ECO:0000256" key="2">
    <source>
        <dbReference type="ARBA" id="ARBA00022723"/>
    </source>
</evidence>
<dbReference type="GO" id="GO:0046983">
    <property type="term" value="F:protein dimerization activity"/>
    <property type="evidence" value="ECO:0007669"/>
    <property type="project" value="Ensembl"/>
</dbReference>
<dbReference type="CDD" id="cd15626">
    <property type="entry name" value="PHD_SP110_140"/>
    <property type="match status" value="1"/>
</dbReference>
<dbReference type="Gene3D" id="3.30.40.10">
    <property type="entry name" value="Zinc/RING finger domain, C3HC4 (zinc finger)"/>
    <property type="match status" value="1"/>
</dbReference>
<feature type="chain" id="PRO_5025581186" evidence="9">
    <location>
        <begin position="16"/>
        <end position="894"/>
    </location>
</feature>
<dbReference type="SUPFAM" id="SSF57903">
    <property type="entry name" value="FYVE/PHD zinc finger"/>
    <property type="match status" value="1"/>
</dbReference>
<dbReference type="PROSITE" id="PS50864">
    <property type="entry name" value="SAND"/>
    <property type="match status" value="1"/>
</dbReference>
<dbReference type="GO" id="GO:0016605">
    <property type="term" value="C:PML body"/>
    <property type="evidence" value="ECO:0007669"/>
    <property type="project" value="Ensembl"/>
</dbReference>
<feature type="region of interest" description="Disordered" evidence="8">
    <location>
        <begin position="32"/>
        <end position="55"/>
    </location>
</feature>
<dbReference type="GO" id="GO:0045765">
    <property type="term" value="P:regulation of angiogenesis"/>
    <property type="evidence" value="ECO:0007669"/>
    <property type="project" value="Ensembl"/>
</dbReference>
<protein>
    <submittedName>
        <fullName evidence="13">SP100 nuclear antigen</fullName>
    </submittedName>
</protein>
<dbReference type="GO" id="GO:0034341">
    <property type="term" value="P:response to type II interferon"/>
    <property type="evidence" value="ECO:0007669"/>
    <property type="project" value="Ensembl"/>
</dbReference>
<dbReference type="InterPro" id="IPR011011">
    <property type="entry name" value="Znf_FYVE_PHD"/>
</dbReference>
<dbReference type="InterPro" id="IPR043563">
    <property type="entry name" value="Sp110/Sp140/Sp140L-like"/>
</dbReference>
<feature type="domain" description="PHD-type" evidence="10">
    <location>
        <begin position="708"/>
        <end position="754"/>
    </location>
</feature>
<dbReference type="GO" id="GO:0010596">
    <property type="term" value="P:negative regulation of endothelial cell migration"/>
    <property type="evidence" value="ECO:0007669"/>
    <property type="project" value="Ensembl"/>
</dbReference>
<evidence type="ECO:0000256" key="7">
    <source>
        <dbReference type="PROSITE-ProRule" id="PRU00146"/>
    </source>
</evidence>
<dbReference type="Pfam" id="PF03172">
    <property type="entry name" value="HSR"/>
    <property type="match status" value="1"/>
</dbReference>
<gene>
    <name evidence="13" type="primary">SP100</name>
</gene>
<keyword evidence="1" id="KW-0597">Phosphoprotein</keyword>
<dbReference type="Pfam" id="PF01342">
    <property type="entry name" value="SAND"/>
    <property type="match status" value="1"/>
</dbReference>
<reference evidence="14" key="3">
    <citation type="submission" date="2018-12" db="EMBL/GenBank/DDBJ databases">
        <title>G10K-VGP greater horseshoe bat female genome, primary haplotype.</title>
        <authorList>
            <person name="Teeling E."/>
            <person name="Myers G."/>
            <person name="Vernes S."/>
            <person name="Pippel M."/>
            <person name="Winkler S."/>
            <person name="Fedrigo O."/>
            <person name="Rhie A."/>
            <person name="Koren S."/>
            <person name="Phillippy A."/>
            <person name="Lewin H."/>
            <person name="Damas J."/>
            <person name="Howe K."/>
            <person name="Mountcastle J."/>
            <person name="Jarvis E.D."/>
        </authorList>
    </citation>
    <scope>NUCLEOTIDE SEQUENCE [LARGE SCALE GENOMIC DNA]</scope>
</reference>
<keyword evidence="3 7" id="KW-0863">Zinc-finger</keyword>
<dbReference type="Pfam" id="PF00439">
    <property type="entry name" value="Bromodomain"/>
    <property type="match status" value="1"/>
</dbReference>
<feature type="compositionally biased region" description="Acidic residues" evidence="8">
    <location>
        <begin position="350"/>
        <end position="359"/>
    </location>
</feature>
<evidence type="ECO:0000256" key="6">
    <source>
        <dbReference type="ARBA" id="ARBA00023125"/>
    </source>
</evidence>
<dbReference type="InterPro" id="IPR001487">
    <property type="entry name" value="Bromodomain"/>
</dbReference>
<dbReference type="InterPro" id="IPR013083">
    <property type="entry name" value="Znf_RING/FYVE/PHD"/>
</dbReference>
<dbReference type="GO" id="GO:1902041">
    <property type="term" value="P:regulation of extrinsic apoptotic signaling pathway via death domain receptors"/>
    <property type="evidence" value="ECO:0007669"/>
    <property type="project" value="Ensembl"/>
</dbReference>
<proteinExistence type="predicted"/>
<feature type="domain" description="SAND" evidence="11">
    <location>
        <begin position="601"/>
        <end position="682"/>
    </location>
</feature>
<evidence type="ECO:0000256" key="5">
    <source>
        <dbReference type="ARBA" id="ARBA00023117"/>
    </source>
</evidence>
<organism evidence="13 14">
    <name type="scientific">Rhinolophus ferrumequinum</name>
    <name type="common">Greater horseshoe bat</name>
    <dbReference type="NCBI Taxonomy" id="59479"/>
    <lineage>
        <taxon>Eukaryota</taxon>
        <taxon>Metazoa</taxon>
        <taxon>Chordata</taxon>
        <taxon>Craniata</taxon>
        <taxon>Vertebrata</taxon>
        <taxon>Euteleostomi</taxon>
        <taxon>Mammalia</taxon>
        <taxon>Eutheria</taxon>
        <taxon>Laurasiatheria</taxon>
        <taxon>Chiroptera</taxon>
        <taxon>Yinpterochiroptera</taxon>
        <taxon>Rhinolophoidea</taxon>
        <taxon>Rhinolophidae</taxon>
        <taxon>Rhinolophinae</taxon>
        <taxon>Rhinolophus</taxon>
    </lineage>
</organism>
<evidence type="ECO:0000313" key="14">
    <source>
        <dbReference type="Proteomes" id="UP000472240"/>
    </source>
</evidence>